<gene>
    <name evidence="2" type="ORF">VI08_10630</name>
</gene>
<proteinExistence type="predicted"/>
<keyword evidence="1" id="KW-1133">Transmembrane helix</keyword>
<keyword evidence="1" id="KW-0472">Membrane</keyword>
<keyword evidence="3" id="KW-1185">Reference proteome</keyword>
<evidence type="ECO:0000313" key="2">
    <source>
        <dbReference type="EMBL" id="KJV33809.1"/>
    </source>
</evidence>
<dbReference type="PATRIC" id="fig|345309.4.peg.1464"/>
<evidence type="ECO:0000256" key="1">
    <source>
        <dbReference type="SAM" id="Phobius"/>
    </source>
</evidence>
<dbReference type="AlphaFoldDB" id="A0A0F3KUL9"/>
<comment type="caution">
    <text evidence="2">The sequence shown here is derived from an EMBL/GenBank/DDBJ whole genome shotgun (WGS) entry which is preliminary data.</text>
</comment>
<protein>
    <submittedName>
        <fullName evidence="2">Uncharacterized protein</fullName>
    </submittedName>
</protein>
<accession>A0A0F3KUL9</accession>
<dbReference type="EMBL" id="JZRB01000021">
    <property type="protein sequence ID" value="KJV33809.1"/>
    <property type="molecule type" value="Genomic_DNA"/>
</dbReference>
<name>A0A0F3KUL9_9GAMM</name>
<sequence length="67" mass="7634">MFPVIIVLGVISYGLTMVLIGYARGLQFLGVFPLLVGSGLVFHSFFTPDLKRMAEQRRRRRRRDGHA</sequence>
<organism evidence="2 3">
    <name type="scientific">Luteibacter yeojuensis</name>
    <dbReference type="NCBI Taxonomy" id="345309"/>
    <lineage>
        <taxon>Bacteria</taxon>
        <taxon>Pseudomonadati</taxon>
        <taxon>Pseudomonadota</taxon>
        <taxon>Gammaproteobacteria</taxon>
        <taxon>Lysobacterales</taxon>
        <taxon>Rhodanobacteraceae</taxon>
        <taxon>Luteibacter</taxon>
    </lineage>
</organism>
<feature type="transmembrane region" description="Helical" evidence="1">
    <location>
        <begin position="29"/>
        <end position="50"/>
    </location>
</feature>
<dbReference type="RefSeq" id="WP_045829554.1">
    <property type="nucleotide sequence ID" value="NZ_JZRB01000021.1"/>
</dbReference>
<evidence type="ECO:0000313" key="3">
    <source>
        <dbReference type="Proteomes" id="UP000033651"/>
    </source>
</evidence>
<feature type="transmembrane region" description="Helical" evidence="1">
    <location>
        <begin position="5"/>
        <end position="23"/>
    </location>
</feature>
<reference evidence="2 3" key="1">
    <citation type="submission" date="2015-03" db="EMBL/GenBank/DDBJ databases">
        <title>Draft genome sequence of Luteibacter yeojuensis strain SU11.</title>
        <authorList>
            <person name="Sulaiman J."/>
            <person name="Priya K."/>
            <person name="Chan K.-G."/>
        </authorList>
    </citation>
    <scope>NUCLEOTIDE SEQUENCE [LARGE SCALE GENOMIC DNA]</scope>
    <source>
        <strain evidence="2 3">SU11</strain>
    </source>
</reference>
<dbReference type="Proteomes" id="UP000033651">
    <property type="component" value="Unassembled WGS sequence"/>
</dbReference>
<keyword evidence="1" id="KW-0812">Transmembrane</keyword>